<feature type="transmembrane region" description="Helical" evidence="2">
    <location>
        <begin position="153"/>
        <end position="177"/>
    </location>
</feature>
<feature type="transmembrane region" description="Helical" evidence="2">
    <location>
        <begin position="208"/>
        <end position="234"/>
    </location>
</feature>
<dbReference type="HOGENOM" id="CLU_093864_0_0_6"/>
<organism evidence="3 4">
    <name type="scientific">Xanthomonas campestris pv. campestris (strain 8004)</name>
    <dbReference type="NCBI Taxonomy" id="314565"/>
    <lineage>
        <taxon>Bacteria</taxon>
        <taxon>Pseudomonadati</taxon>
        <taxon>Pseudomonadota</taxon>
        <taxon>Gammaproteobacteria</taxon>
        <taxon>Lysobacterales</taxon>
        <taxon>Lysobacteraceae</taxon>
        <taxon>Xanthomonas</taxon>
    </lineage>
</organism>
<reference evidence="3 4" key="1">
    <citation type="journal article" date="2005" name="Genome Res.">
        <title>Comparative and functional genomic analyses of the pathogenicity of phytopathogen Xanthomonas campestris pv. campestris.</title>
        <authorList>
            <person name="Qian W."/>
            <person name="Jia Y."/>
            <person name="Ren S.X."/>
            <person name="He Y.Q."/>
            <person name="Feng J.X."/>
            <person name="Lu L.F."/>
            <person name="Sun Q."/>
            <person name="Ying G."/>
            <person name="Tang D.J."/>
            <person name="Tang H."/>
            <person name="Wu W."/>
            <person name="Hao P."/>
            <person name="Wang L."/>
            <person name="Jiang B.L."/>
            <person name="Zeng S."/>
            <person name="Gu W.Y."/>
            <person name="Lu G."/>
            <person name="Rong L."/>
            <person name="Tian Y."/>
            <person name="Yao Z."/>
            <person name="Fu G."/>
            <person name="Chen B."/>
            <person name="Fang R."/>
            <person name="Qiang B."/>
            <person name="Chen Z."/>
            <person name="Zhao G.P."/>
            <person name="Tang J.L."/>
            <person name="He C."/>
        </authorList>
    </citation>
    <scope>NUCLEOTIDE SEQUENCE [LARGE SCALE GENOMIC DNA]</scope>
    <source>
        <strain evidence="3 4">8004</strain>
    </source>
</reference>
<dbReference type="EMBL" id="CP000050">
    <property type="protein sequence ID" value="AAY48590.1"/>
    <property type="molecule type" value="Genomic_DNA"/>
</dbReference>
<evidence type="ECO:0000256" key="1">
    <source>
        <dbReference type="SAM" id="MobiDB-lite"/>
    </source>
</evidence>
<dbReference type="AlphaFoldDB" id="A0A0H2X601"/>
<feature type="transmembrane region" description="Helical" evidence="2">
    <location>
        <begin position="64"/>
        <end position="83"/>
    </location>
</feature>
<evidence type="ECO:0000313" key="3">
    <source>
        <dbReference type="EMBL" id="AAY48590.1"/>
    </source>
</evidence>
<dbReference type="KEGG" id="xcb:XC_1522"/>
<name>A0A0H2X601_XANC8</name>
<dbReference type="RefSeq" id="WP_011037724.1">
    <property type="nucleotide sequence ID" value="NC_007086.1"/>
</dbReference>
<feature type="compositionally biased region" description="Gly residues" evidence="1">
    <location>
        <begin position="115"/>
        <end position="130"/>
    </location>
</feature>
<proteinExistence type="predicted"/>
<sequence>MPAAGRTAMPERHIHDLLQTRQRLERDGWPRLQMSAIVMITASGGLLSSHLLRNGGIDAMVVRYPLATLAAYGLFLLLMWAWVRWRNDMDDAYEELLDHSIDLDGGSTPTTPGWTSGGGSSGAGRSGTGGARVSSGLSEGDVLPDLIDGDAGLPVLAIVALLAASVAALVAAVWVVWSAPVLMAELLVDAALAGGLYRRMRGIQAQGWWWLCVRHTIWPLLGVLVFFIVVGAVAQHQAPGATTLMEALRAH</sequence>
<accession>A0A0H2X601</accession>
<gene>
    <name evidence="3" type="ordered locus">XC_1522</name>
</gene>
<keyword evidence="2" id="KW-0812">Transmembrane</keyword>
<protein>
    <recommendedName>
        <fullName evidence="5">Transmembrane protein</fullName>
    </recommendedName>
</protein>
<evidence type="ECO:0000256" key="2">
    <source>
        <dbReference type="SAM" id="Phobius"/>
    </source>
</evidence>
<keyword evidence="2" id="KW-0472">Membrane</keyword>
<feature type="region of interest" description="Disordered" evidence="1">
    <location>
        <begin position="107"/>
        <end position="135"/>
    </location>
</feature>
<keyword evidence="2" id="KW-1133">Transmembrane helix</keyword>
<dbReference type="Proteomes" id="UP000000420">
    <property type="component" value="Chromosome"/>
</dbReference>
<evidence type="ECO:0008006" key="5">
    <source>
        <dbReference type="Google" id="ProtNLM"/>
    </source>
</evidence>
<evidence type="ECO:0000313" key="4">
    <source>
        <dbReference type="Proteomes" id="UP000000420"/>
    </source>
</evidence>